<name>A0A9Q0CX59_9POAL</name>
<keyword evidence="3" id="KW-1185">Reference proteome</keyword>
<comment type="caution">
    <text evidence="2">The sequence shown here is derived from an EMBL/GenBank/DDBJ whole genome shotgun (WGS) entry which is preliminary data.</text>
</comment>
<dbReference type="EMBL" id="JAMQYH010000001">
    <property type="protein sequence ID" value="KAJ1701792.1"/>
    <property type="molecule type" value="Genomic_DNA"/>
</dbReference>
<dbReference type="Proteomes" id="UP001151287">
    <property type="component" value="Unassembled WGS sequence"/>
</dbReference>
<dbReference type="AlphaFoldDB" id="A0A9Q0CX59"/>
<keyword evidence="1" id="KW-0472">Membrane</keyword>
<feature type="transmembrane region" description="Helical" evidence="1">
    <location>
        <begin position="60"/>
        <end position="84"/>
    </location>
</feature>
<keyword evidence="1" id="KW-1133">Transmembrane helix</keyword>
<evidence type="ECO:0000256" key="1">
    <source>
        <dbReference type="SAM" id="Phobius"/>
    </source>
</evidence>
<proteinExistence type="predicted"/>
<gene>
    <name evidence="2" type="ORF">LUZ63_001571</name>
</gene>
<protein>
    <recommendedName>
        <fullName evidence="4">ATP synthase subunit e, mitochondrial</fullName>
    </recommendedName>
</protein>
<evidence type="ECO:0008006" key="4">
    <source>
        <dbReference type="Google" id="ProtNLM"/>
    </source>
</evidence>
<sequence length="105" mass="11219">MSVVAKRGRGYVDTSRLSSRVLISNTRSDASFSLSLHISRFLSLSPISFSDKMAGLPGPYSGVSTLAFVARASAFAFGAVYGSIKLSVLKSQKKAHEKAEAKSHH</sequence>
<accession>A0A9Q0CX59</accession>
<dbReference type="PANTHER" id="PTHR36028:SF2">
    <property type="entry name" value="ATP SYNTHASE SUBUNIT E, MITOCHONDRIAL"/>
    <property type="match status" value="1"/>
</dbReference>
<evidence type="ECO:0000313" key="3">
    <source>
        <dbReference type="Proteomes" id="UP001151287"/>
    </source>
</evidence>
<dbReference type="PANTHER" id="PTHR36028">
    <property type="entry name" value="OSJNBB0050O03.8 PROTEIN"/>
    <property type="match status" value="1"/>
</dbReference>
<organism evidence="2 3">
    <name type="scientific">Rhynchospora breviuscula</name>
    <dbReference type="NCBI Taxonomy" id="2022672"/>
    <lineage>
        <taxon>Eukaryota</taxon>
        <taxon>Viridiplantae</taxon>
        <taxon>Streptophyta</taxon>
        <taxon>Embryophyta</taxon>
        <taxon>Tracheophyta</taxon>
        <taxon>Spermatophyta</taxon>
        <taxon>Magnoliopsida</taxon>
        <taxon>Liliopsida</taxon>
        <taxon>Poales</taxon>
        <taxon>Cyperaceae</taxon>
        <taxon>Cyperoideae</taxon>
        <taxon>Rhynchosporeae</taxon>
        <taxon>Rhynchospora</taxon>
    </lineage>
</organism>
<dbReference type="OrthoDB" id="850010at2759"/>
<evidence type="ECO:0000313" key="2">
    <source>
        <dbReference type="EMBL" id="KAJ1701792.1"/>
    </source>
</evidence>
<keyword evidence="1" id="KW-0812">Transmembrane</keyword>
<reference evidence="2" key="1">
    <citation type="journal article" date="2022" name="Cell">
        <title>Repeat-based holocentromeres influence genome architecture and karyotype evolution.</title>
        <authorList>
            <person name="Hofstatter P.G."/>
            <person name="Thangavel G."/>
            <person name="Lux T."/>
            <person name="Neumann P."/>
            <person name="Vondrak T."/>
            <person name="Novak P."/>
            <person name="Zhang M."/>
            <person name="Costa L."/>
            <person name="Castellani M."/>
            <person name="Scott A."/>
            <person name="Toegelov H."/>
            <person name="Fuchs J."/>
            <person name="Mata-Sucre Y."/>
            <person name="Dias Y."/>
            <person name="Vanzela A.L.L."/>
            <person name="Huettel B."/>
            <person name="Almeida C.C.S."/>
            <person name="Simkova H."/>
            <person name="Souza G."/>
            <person name="Pedrosa-Harand A."/>
            <person name="Macas J."/>
            <person name="Mayer K.F.X."/>
            <person name="Houben A."/>
            <person name="Marques A."/>
        </authorList>
    </citation>
    <scope>NUCLEOTIDE SEQUENCE</scope>
    <source>
        <strain evidence="2">RhyBre1mFocal</strain>
    </source>
</reference>